<dbReference type="EMBL" id="CP119312">
    <property type="protein sequence ID" value="WEK04420.1"/>
    <property type="molecule type" value="Genomic_DNA"/>
</dbReference>
<keyword evidence="5" id="KW-0809">Transit peptide</keyword>
<evidence type="ECO:0000256" key="5">
    <source>
        <dbReference type="ARBA" id="ARBA00022946"/>
    </source>
</evidence>
<comment type="similarity">
    <text evidence="1">Belongs to the zinc-containing alcohol dehydrogenase family. Quinone oxidoreductase subfamily.</text>
</comment>
<proteinExistence type="inferred from homology"/>
<dbReference type="InterPro" id="IPR013149">
    <property type="entry name" value="ADH-like_C"/>
</dbReference>
<keyword evidence="2" id="KW-0444">Lipid biosynthesis</keyword>
<keyword evidence="7" id="KW-0443">Lipid metabolism</keyword>
<evidence type="ECO:0000256" key="7">
    <source>
        <dbReference type="ARBA" id="ARBA00023098"/>
    </source>
</evidence>
<dbReference type="PANTHER" id="PTHR43981:SF2">
    <property type="entry name" value="ENOYL-[ACYL-CARRIER-PROTEIN] REDUCTASE, MITOCHONDRIAL"/>
    <property type="match status" value="1"/>
</dbReference>
<dbReference type="Gene3D" id="3.90.180.10">
    <property type="entry name" value="Medium-chain alcohol dehydrogenases, catalytic domain"/>
    <property type="match status" value="1"/>
</dbReference>
<organism evidence="12 13">
    <name type="scientific">Candidatus Devosia phytovorans</name>
    <dbReference type="NCBI Taxonomy" id="3121372"/>
    <lineage>
        <taxon>Bacteria</taxon>
        <taxon>Pseudomonadati</taxon>
        <taxon>Pseudomonadota</taxon>
        <taxon>Alphaproteobacteria</taxon>
        <taxon>Hyphomicrobiales</taxon>
        <taxon>Devosiaceae</taxon>
        <taxon>Devosia</taxon>
    </lineage>
</organism>
<evidence type="ECO:0000256" key="8">
    <source>
        <dbReference type="ARBA" id="ARBA00023160"/>
    </source>
</evidence>
<dbReference type="EC" id="1.3.1.104" evidence="9"/>
<evidence type="ECO:0000313" key="12">
    <source>
        <dbReference type="EMBL" id="WEK04420.1"/>
    </source>
</evidence>
<dbReference type="GO" id="GO:0006633">
    <property type="term" value="P:fatty acid biosynthetic process"/>
    <property type="evidence" value="ECO:0007669"/>
    <property type="project" value="UniProtKB-KW"/>
</dbReference>
<keyword evidence="4" id="KW-0521">NADP</keyword>
<dbReference type="InterPro" id="IPR020843">
    <property type="entry name" value="ER"/>
</dbReference>
<dbReference type="SUPFAM" id="SSF51735">
    <property type="entry name" value="NAD(P)-binding Rossmann-fold domains"/>
    <property type="match status" value="1"/>
</dbReference>
<name>A0AAJ5VUI3_9HYPH</name>
<dbReference type="SUPFAM" id="SSF50129">
    <property type="entry name" value="GroES-like"/>
    <property type="match status" value="1"/>
</dbReference>
<gene>
    <name evidence="12" type="ORF">P0Y65_19960</name>
</gene>
<accession>A0AAJ5VUI3</accession>
<evidence type="ECO:0000256" key="2">
    <source>
        <dbReference type="ARBA" id="ARBA00022516"/>
    </source>
</evidence>
<dbReference type="InterPro" id="IPR013154">
    <property type="entry name" value="ADH-like_N"/>
</dbReference>
<dbReference type="PANTHER" id="PTHR43981">
    <property type="entry name" value="ENOYL-[ACYL-CARRIER-PROTEIN] REDUCTASE, MITOCHONDRIAL"/>
    <property type="match status" value="1"/>
</dbReference>
<protein>
    <recommendedName>
        <fullName evidence="9">enoyl-[acyl-carrier-protein] reductase</fullName>
        <ecNumber evidence="9">1.3.1.104</ecNumber>
    </recommendedName>
</protein>
<evidence type="ECO:0000256" key="1">
    <source>
        <dbReference type="ARBA" id="ARBA00010371"/>
    </source>
</evidence>
<dbReference type="Gene3D" id="3.40.50.720">
    <property type="entry name" value="NAD(P)-binding Rossmann-like Domain"/>
    <property type="match status" value="1"/>
</dbReference>
<dbReference type="SMART" id="SM00829">
    <property type="entry name" value="PKS_ER"/>
    <property type="match status" value="1"/>
</dbReference>
<dbReference type="Pfam" id="PF08240">
    <property type="entry name" value="ADH_N"/>
    <property type="match status" value="1"/>
</dbReference>
<dbReference type="InterPro" id="IPR036291">
    <property type="entry name" value="NAD(P)-bd_dom_sf"/>
</dbReference>
<evidence type="ECO:0000256" key="3">
    <source>
        <dbReference type="ARBA" id="ARBA00022832"/>
    </source>
</evidence>
<evidence type="ECO:0000256" key="9">
    <source>
        <dbReference type="ARBA" id="ARBA00038963"/>
    </source>
</evidence>
<dbReference type="InterPro" id="IPR051034">
    <property type="entry name" value="Mito_Enoyl-ACP_Reductase"/>
</dbReference>
<evidence type="ECO:0000256" key="10">
    <source>
        <dbReference type="ARBA" id="ARBA00048843"/>
    </source>
</evidence>
<evidence type="ECO:0000256" key="4">
    <source>
        <dbReference type="ARBA" id="ARBA00022857"/>
    </source>
</evidence>
<dbReference type="CDD" id="cd08292">
    <property type="entry name" value="ETR_like_2"/>
    <property type="match status" value="1"/>
</dbReference>
<evidence type="ECO:0000256" key="6">
    <source>
        <dbReference type="ARBA" id="ARBA00023002"/>
    </source>
</evidence>
<keyword evidence="6" id="KW-0560">Oxidoreductase</keyword>
<comment type="catalytic activity">
    <reaction evidence="10">
        <text>a 2,3-saturated acyl-[ACP] + NADP(+) = a (2E)-enoyl-[ACP] + NADPH + H(+)</text>
        <dbReference type="Rhea" id="RHEA:22564"/>
        <dbReference type="Rhea" id="RHEA-COMP:9925"/>
        <dbReference type="Rhea" id="RHEA-COMP:9926"/>
        <dbReference type="ChEBI" id="CHEBI:15378"/>
        <dbReference type="ChEBI" id="CHEBI:57783"/>
        <dbReference type="ChEBI" id="CHEBI:58349"/>
        <dbReference type="ChEBI" id="CHEBI:78784"/>
        <dbReference type="ChEBI" id="CHEBI:78785"/>
        <dbReference type="EC" id="1.3.1.104"/>
    </reaction>
</comment>
<dbReference type="InterPro" id="IPR011032">
    <property type="entry name" value="GroES-like_sf"/>
</dbReference>
<keyword evidence="3" id="KW-0276">Fatty acid metabolism</keyword>
<evidence type="ECO:0000313" key="13">
    <source>
        <dbReference type="Proteomes" id="UP001217476"/>
    </source>
</evidence>
<sequence>MRSVSYSQFGKASDVLELAEREMPQPEPGQVRVRMTLSPIHNHDLMTIKGVYGVRPELPSVPGTEAVGVVDALGEGVDNLKIGQRVMGGAGATWAEYYLANAATSIAVPDCVDDATACQLISMPLSAKMILADLKVGKGDWIIQNAANGAVGKLLNHFAAEAGVHVINLVRRDGGVAEMAALGIGNVVSTEAEDWRDKVAAIAKDAPIVRGLDSIGGEGPEALLSVMAPRSEVVSFGNLSGQKITLSSNAILFKQAVVRGFWGAQNNFPREAIGRMIGELVQSAAKGTLKLEVDGVFGLDQARDAARASDEPGRKGKVAIKG</sequence>
<dbReference type="Pfam" id="PF00107">
    <property type="entry name" value="ADH_zinc_N"/>
    <property type="match status" value="1"/>
</dbReference>
<dbReference type="Proteomes" id="UP001217476">
    <property type="component" value="Chromosome"/>
</dbReference>
<dbReference type="AlphaFoldDB" id="A0AAJ5VUI3"/>
<reference evidence="12" key="1">
    <citation type="submission" date="2023-03" db="EMBL/GenBank/DDBJ databases">
        <title>Andean soil-derived lignocellulolytic bacterial consortium as a source of novel taxa and putative plastic-active enzymes.</title>
        <authorList>
            <person name="Diaz-Garcia L."/>
            <person name="Chuvochina M."/>
            <person name="Feuerriegel G."/>
            <person name="Bunk B."/>
            <person name="Sproer C."/>
            <person name="Streit W.R."/>
            <person name="Rodriguez L.M."/>
            <person name="Overmann J."/>
            <person name="Jimenez D.J."/>
        </authorList>
    </citation>
    <scope>NUCLEOTIDE SEQUENCE</scope>
    <source>
        <strain evidence="12">MAG 4196</strain>
    </source>
</reference>
<evidence type="ECO:0000259" key="11">
    <source>
        <dbReference type="SMART" id="SM00829"/>
    </source>
</evidence>
<dbReference type="GO" id="GO:0141148">
    <property type="term" value="F:enoyl-[acyl-carrier-protein] reductase (NADPH) activity"/>
    <property type="evidence" value="ECO:0007669"/>
    <property type="project" value="UniProtKB-EC"/>
</dbReference>
<keyword evidence="8" id="KW-0275">Fatty acid biosynthesis</keyword>
<feature type="domain" description="Enoyl reductase (ER)" evidence="11">
    <location>
        <begin position="11"/>
        <end position="320"/>
    </location>
</feature>